<dbReference type="AlphaFoldDB" id="A0A2K1QRF6"/>
<dbReference type="InParanoid" id="A0A2K1QRF6"/>
<evidence type="ECO:0000256" key="2">
    <source>
        <dbReference type="ARBA" id="ARBA00022792"/>
    </source>
</evidence>
<dbReference type="FunCoup" id="A0A2K1QRF6">
    <property type="interactions" value="372"/>
</dbReference>
<proteinExistence type="inferred from homology"/>
<organism evidence="9 10">
    <name type="scientific">Sphaceloma murrayae</name>
    <dbReference type="NCBI Taxonomy" id="2082308"/>
    <lineage>
        <taxon>Eukaryota</taxon>
        <taxon>Fungi</taxon>
        <taxon>Dikarya</taxon>
        <taxon>Ascomycota</taxon>
        <taxon>Pezizomycotina</taxon>
        <taxon>Dothideomycetes</taxon>
        <taxon>Dothideomycetidae</taxon>
        <taxon>Myriangiales</taxon>
        <taxon>Elsinoaceae</taxon>
        <taxon>Sphaceloma</taxon>
    </lineage>
</organism>
<dbReference type="CDD" id="cd06530">
    <property type="entry name" value="S26_SPase_I"/>
    <property type="match status" value="1"/>
</dbReference>
<dbReference type="GO" id="GO:0006465">
    <property type="term" value="P:signal peptide processing"/>
    <property type="evidence" value="ECO:0007669"/>
    <property type="project" value="InterPro"/>
</dbReference>
<comment type="similarity">
    <text evidence="6">Belongs to the peptidase S26 family. IMP1 subfamily.</text>
</comment>
<dbReference type="PANTHER" id="PTHR12383:SF16">
    <property type="entry name" value="MITOCHONDRIAL INNER MEMBRANE PROTEASE SUBUNIT 1"/>
    <property type="match status" value="1"/>
</dbReference>
<dbReference type="SUPFAM" id="SSF51306">
    <property type="entry name" value="LexA/Signal peptidase"/>
    <property type="match status" value="1"/>
</dbReference>
<dbReference type="GO" id="GO:0004252">
    <property type="term" value="F:serine-type endopeptidase activity"/>
    <property type="evidence" value="ECO:0007669"/>
    <property type="project" value="InterPro"/>
</dbReference>
<dbReference type="InterPro" id="IPR052064">
    <property type="entry name" value="Mito_IMP1_subunit"/>
</dbReference>
<comment type="subcellular location">
    <subcellularLocation>
        <location evidence="1">Mitochondrion inner membrane</location>
    </subcellularLocation>
</comment>
<evidence type="ECO:0000313" key="9">
    <source>
        <dbReference type="EMBL" id="PNS17622.1"/>
    </source>
</evidence>
<comment type="caution">
    <text evidence="9">The sequence shown here is derived from an EMBL/GenBank/DDBJ whole genome shotgun (WGS) entry which is preliminary data.</text>
</comment>
<keyword evidence="10" id="KW-1185">Reference proteome</keyword>
<dbReference type="Pfam" id="PF10502">
    <property type="entry name" value="Peptidase_S26"/>
    <property type="match status" value="2"/>
</dbReference>
<name>A0A2K1QRF6_9PEZI</name>
<keyword evidence="3" id="KW-0378">Hydrolase</keyword>
<dbReference type="InterPro" id="IPR036286">
    <property type="entry name" value="LexA/Signal_pep-like_sf"/>
</dbReference>
<feature type="domain" description="Peptidase S26" evidence="8">
    <location>
        <begin position="8"/>
        <end position="86"/>
    </location>
</feature>
<dbReference type="GO" id="GO:0006627">
    <property type="term" value="P:protein processing involved in protein targeting to mitochondrion"/>
    <property type="evidence" value="ECO:0007669"/>
    <property type="project" value="TreeGrafter"/>
</dbReference>
<dbReference type="PANTHER" id="PTHR12383">
    <property type="entry name" value="PROTEASE FAMILY S26 MITOCHONDRIAL INNER MEMBRANE PROTEASE-RELATED"/>
    <property type="match status" value="1"/>
</dbReference>
<dbReference type="Gene3D" id="2.10.109.10">
    <property type="entry name" value="Umud Fragment, subunit A"/>
    <property type="match status" value="1"/>
</dbReference>
<evidence type="ECO:0000256" key="4">
    <source>
        <dbReference type="ARBA" id="ARBA00023128"/>
    </source>
</evidence>
<keyword evidence="2" id="KW-0999">Mitochondrion inner membrane</keyword>
<keyword evidence="4" id="KW-0496">Mitochondrion</keyword>
<evidence type="ECO:0000313" key="10">
    <source>
        <dbReference type="Proteomes" id="UP000243797"/>
    </source>
</evidence>
<evidence type="ECO:0000256" key="3">
    <source>
        <dbReference type="ARBA" id="ARBA00022801"/>
    </source>
</evidence>
<evidence type="ECO:0000256" key="6">
    <source>
        <dbReference type="ARBA" id="ARBA00038445"/>
    </source>
</evidence>
<dbReference type="GO" id="GO:0042720">
    <property type="term" value="C:mitochondrial inner membrane peptidase complex"/>
    <property type="evidence" value="ECO:0007669"/>
    <property type="project" value="TreeGrafter"/>
</dbReference>
<reference evidence="9 10" key="1">
    <citation type="submission" date="2017-06" db="EMBL/GenBank/DDBJ databases">
        <title>Draft genome sequence of a variant of Elsinoe murrayae.</title>
        <authorList>
            <person name="Cheng Q."/>
        </authorList>
    </citation>
    <scope>NUCLEOTIDE SEQUENCE [LARGE SCALE GENOMIC DNA]</scope>
    <source>
        <strain evidence="9 10">CQ-2017a</strain>
    </source>
</reference>
<feature type="active site" evidence="7">
    <location>
        <position position="74"/>
    </location>
</feature>
<dbReference type="Proteomes" id="UP000243797">
    <property type="component" value="Unassembled WGS sequence"/>
</dbReference>
<accession>A0A2K1QRF6</accession>
<dbReference type="STRING" id="2082308.A0A2K1QRF6"/>
<evidence type="ECO:0000256" key="7">
    <source>
        <dbReference type="PIRSR" id="PIRSR600223-1"/>
    </source>
</evidence>
<gene>
    <name evidence="9" type="ORF">CAC42_3017</name>
</gene>
<dbReference type="OrthoDB" id="308440at2759"/>
<dbReference type="InterPro" id="IPR000223">
    <property type="entry name" value="Pept_S26A_signal_pept_1"/>
</dbReference>
<keyword evidence="5" id="KW-0472">Membrane</keyword>
<evidence type="ECO:0000259" key="8">
    <source>
        <dbReference type="Pfam" id="PF10502"/>
    </source>
</evidence>
<feature type="active site" evidence="7">
    <location>
        <position position="30"/>
    </location>
</feature>
<dbReference type="PRINTS" id="PR00727">
    <property type="entry name" value="LEADERPTASE"/>
</dbReference>
<dbReference type="EMBL" id="NKHZ01000049">
    <property type="protein sequence ID" value="PNS17622.1"/>
    <property type="molecule type" value="Genomic_DNA"/>
</dbReference>
<dbReference type="InterPro" id="IPR019533">
    <property type="entry name" value="Peptidase_S26"/>
</dbReference>
<sequence length="158" mass="17844">MYTKTALGVYLAWHIFSEYFYTWNYTWGISMLPNLAADGDAVILSKYYRHGRGVKVGDLVSFVHPVDEETFALKRVLGMPGDFVMRDSPHRGKQMMIQVPAGHCYVVGDNLEWSRDSRLYGPLPMGLIRGKALCKINWGHIQSIGGGLEDAQDMDEID</sequence>
<evidence type="ECO:0000256" key="5">
    <source>
        <dbReference type="ARBA" id="ARBA00023136"/>
    </source>
</evidence>
<evidence type="ECO:0000256" key="1">
    <source>
        <dbReference type="ARBA" id="ARBA00004273"/>
    </source>
</evidence>
<protein>
    <submittedName>
        <fullName evidence="9">Signal peptidase I</fullName>
    </submittedName>
</protein>
<feature type="domain" description="Peptidase S26" evidence="8">
    <location>
        <begin position="98"/>
        <end position="133"/>
    </location>
</feature>